<dbReference type="STRING" id="44941.A0A397UKT2"/>
<protein>
    <recommendedName>
        <fullName evidence="3">Serine-threonine/tyrosine-protein kinase catalytic domain-containing protein</fullName>
    </recommendedName>
</protein>
<evidence type="ECO:0000313" key="2">
    <source>
        <dbReference type="Proteomes" id="UP000266673"/>
    </source>
</evidence>
<accession>A0A397UKT2</accession>
<dbReference type="Gene3D" id="1.10.510.10">
    <property type="entry name" value="Transferase(Phosphotransferase) domain 1"/>
    <property type="match status" value="1"/>
</dbReference>
<proteinExistence type="predicted"/>
<evidence type="ECO:0000313" key="1">
    <source>
        <dbReference type="EMBL" id="RIB10081.1"/>
    </source>
</evidence>
<reference evidence="1 2" key="1">
    <citation type="submission" date="2018-06" db="EMBL/GenBank/DDBJ databases">
        <title>Comparative genomics reveals the genomic features of Rhizophagus irregularis, R. cerebriforme, R. diaphanum and Gigaspora rosea, and their symbiotic lifestyle signature.</title>
        <authorList>
            <person name="Morin E."/>
            <person name="San Clemente H."/>
            <person name="Chen E.C.H."/>
            <person name="De La Providencia I."/>
            <person name="Hainaut M."/>
            <person name="Kuo A."/>
            <person name="Kohler A."/>
            <person name="Murat C."/>
            <person name="Tang N."/>
            <person name="Roy S."/>
            <person name="Loubradou J."/>
            <person name="Henrissat B."/>
            <person name="Grigoriev I.V."/>
            <person name="Corradi N."/>
            <person name="Roux C."/>
            <person name="Martin F.M."/>
        </authorList>
    </citation>
    <scope>NUCLEOTIDE SEQUENCE [LARGE SCALE GENOMIC DNA]</scope>
    <source>
        <strain evidence="1 2">DAOM 194757</strain>
    </source>
</reference>
<keyword evidence="2" id="KW-1185">Reference proteome</keyword>
<comment type="caution">
    <text evidence="1">The sequence shown here is derived from an EMBL/GenBank/DDBJ whole genome shotgun (WGS) entry which is preliminary data.</text>
</comment>
<dbReference type="EMBL" id="QKWP01001294">
    <property type="protein sequence ID" value="RIB10081.1"/>
    <property type="molecule type" value="Genomic_DNA"/>
</dbReference>
<dbReference type="AlphaFoldDB" id="A0A397UKT2"/>
<sequence length="189" mass="21632">MTALAKNFLVKNCDPTYENIEQFIVGKSLENFIAESLKIHVDYQIAINNQEKPSYSEDVLEKIKRLDQLTLHLTIPSASRRNCVNELDLNQMTTPFTVKANVGWSDCSFNAIDAPITALPRTRSTTRKPIYTSSRYICIWPDIPEHVPNFIKEIINNCWKHEPQERPKADYLNEALKNELAPPNSATNL</sequence>
<dbReference type="InterPro" id="IPR011009">
    <property type="entry name" value="Kinase-like_dom_sf"/>
</dbReference>
<evidence type="ECO:0008006" key="3">
    <source>
        <dbReference type="Google" id="ProtNLM"/>
    </source>
</evidence>
<organism evidence="1 2">
    <name type="scientific">Gigaspora rosea</name>
    <dbReference type="NCBI Taxonomy" id="44941"/>
    <lineage>
        <taxon>Eukaryota</taxon>
        <taxon>Fungi</taxon>
        <taxon>Fungi incertae sedis</taxon>
        <taxon>Mucoromycota</taxon>
        <taxon>Glomeromycotina</taxon>
        <taxon>Glomeromycetes</taxon>
        <taxon>Diversisporales</taxon>
        <taxon>Gigasporaceae</taxon>
        <taxon>Gigaspora</taxon>
    </lineage>
</organism>
<gene>
    <name evidence="1" type="ORF">C2G38_2207105</name>
</gene>
<name>A0A397UKT2_9GLOM</name>
<dbReference type="SUPFAM" id="SSF56112">
    <property type="entry name" value="Protein kinase-like (PK-like)"/>
    <property type="match status" value="1"/>
</dbReference>
<dbReference type="Proteomes" id="UP000266673">
    <property type="component" value="Unassembled WGS sequence"/>
</dbReference>